<dbReference type="InterPro" id="IPR001876">
    <property type="entry name" value="Znf_RanBP2"/>
</dbReference>
<keyword evidence="6 8" id="KW-0863">Zinc-finger</keyword>
<dbReference type="PANTHER" id="PTHR12710">
    <property type="entry name" value="NUCLEAR PROTEIN LOCALIZATION 4"/>
    <property type="match status" value="1"/>
</dbReference>
<dbReference type="HOGENOM" id="CLU_017172_3_0_1"/>
<feature type="domain" description="MPN" evidence="10">
    <location>
        <begin position="171"/>
        <end position="319"/>
    </location>
</feature>
<dbReference type="InterPro" id="IPR036443">
    <property type="entry name" value="Znf_RanBP2_sf"/>
</dbReference>
<evidence type="ECO:0000256" key="5">
    <source>
        <dbReference type="ARBA" id="ARBA00022723"/>
    </source>
</evidence>
<comment type="subcellular location">
    <subcellularLocation>
        <location evidence="2">Cytoplasm</location>
        <location evidence="2">Perinuclear region</location>
    </subcellularLocation>
    <subcellularLocation>
        <location evidence="1">Nucleus membrane</location>
        <topology evidence="1">Peripheral membrane protein</topology>
        <orientation evidence="1">Cytoplasmic side</orientation>
    </subcellularLocation>
</comment>
<evidence type="ECO:0000256" key="2">
    <source>
        <dbReference type="ARBA" id="ARBA00004556"/>
    </source>
</evidence>
<dbReference type="OMA" id="MCANCAP"/>
<keyword evidence="5" id="KW-0479">Metal-binding</keyword>
<dbReference type="Proteomes" id="UP000011185">
    <property type="component" value="Unassembled WGS sequence"/>
</dbReference>
<dbReference type="PROSITE" id="PS50249">
    <property type="entry name" value="MPN"/>
    <property type="match status" value="1"/>
</dbReference>
<evidence type="ECO:0000256" key="1">
    <source>
        <dbReference type="ARBA" id="ARBA00004335"/>
    </source>
</evidence>
<reference evidence="11 12" key="1">
    <citation type="journal article" date="2012" name="PLoS Pathog.">
        <title>The genome of the obligate intracellular parasite Trachipleistophora hominis: new insights into microsporidian genome dynamics and reductive evolution.</title>
        <authorList>
            <person name="Heinz E."/>
            <person name="Williams T.A."/>
            <person name="Nakjang S."/>
            <person name="Noel C.J."/>
            <person name="Swan D.C."/>
            <person name="Goldberg A.V."/>
            <person name="Harris S.R."/>
            <person name="Weinmaier T."/>
            <person name="Markert S."/>
            <person name="Becher D."/>
            <person name="Bernhardt J."/>
            <person name="Dagan T."/>
            <person name="Hacker C."/>
            <person name="Lucocq J.M."/>
            <person name="Schweder T."/>
            <person name="Rattei T."/>
            <person name="Hall N."/>
            <person name="Hirt R.P."/>
            <person name="Embley T.M."/>
        </authorList>
    </citation>
    <scope>NUCLEOTIDE SEQUENCE [LARGE SCALE GENOMIC DNA]</scope>
</reference>
<evidence type="ECO:0000256" key="3">
    <source>
        <dbReference type="ARBA" id="ARBA00011025"/>
    </source>
</evidence>
<gene>
    <name evidence="11" type="ORF">THOM_0442</name>
</gene>
<dbReference type="GO" id="GO:0043130">
    <property type="term" value="F:ubiquitin binding"/>
    <property type="evidence" value="ECO:0007669"/>
    <property type="project" value="TreeGrafter"/>
</dbReference>
<dbReference type="GO" id="GO:0006511">
    <property type="term" value="P:ubiquitin-dependent protein catabolic process"/>
    <property type="evidence" value="ECO:0007669"/>
    <property type="project" value="InterPro"/>
</dbReference>
<dbReference type="GO" id="GO:0008270">
    <property type="term" value="F:zinc ion binding"/>
    <property type="evidence" value="ECO:0007669"/>
    <property type="project" value="UniProtKB-KW"/>
</dbReference>
<evidence type="ECO:0000256" key="4">
    <source>
        <dbReference type="ARBA" id="ARBA00019709"/>
    </source>
</evidence>
<accession>L7JYN4</accession>
<keyword evidence="7" id="KW-0862">Zinc</keyword>
<dbReference type="GO" id="GO:0048471">
    <property type="term" value="C:perinuclear region of cytoplasm"/>
    <property type="evidence" value="ECO:0007669"/>
    <property type="project" value="UniProtKB-SubCell"/>
</dbReference>
<keyword evidence="12" id="KW-1185">Reference proteome</keyword>
<dbReference type="GO" id="GO:0031625">
    <property type="term" value="F:ubiquitin protein ligase binding"/>
    <property type="evidence" value="ECO:0007669"/>
    <property type="project" value="TreeGrafter"/>
</dbReference>
<dbReference type="STRING" id="72359.L7JYN4"/>
<evidence type="ECO:0000259" key="9">
    <source>
        <dbReference type="PROSITE" id="PS50199"/>
    </source>
</evidence>
<evidence type="ECO:0000256" key="6">
    <source>
        <dbReference type="ARBA" id="ARBA00022771"/>
    </source>
</evidence>
<evidence type="ECO:0000313" key="11">
    <source>
        <dbReference type="EMBL" id="ELQ76573.1"/>
    </source>
</evidence>
<dbReference type="PANTHER" id="PTHR12710:SF0">
    <property type="entry name" value="NUCLEAR PROTEIN LOCALIZATION PROTEIN 4 HOMOLOG"/>
    <property type="match status" value="1"/>
</dbReference>
<dbReference type="InterPro" id="IPR016563">
    <property type="entry name" value="Npl4"/>
</dbReference>
<sequence>VCAPLTMVDVSIMTATKFHQVALEDDKKIGESLITIFGCEIKLFYDYELTKSIDTEQLPTSLELPDIIYSDYEEEIVAQNKKSTGNKDIFCNHGDNAMCVNCAPVSPWDPKLLRERGIKYLSFGAFKEKNQRIERLTYRNECKHAQNVKCTRCMERTIALKQQNYRMIDHVEIDHSKTVDNFISFWRGTGRNRFGFLLGKIKDYERVPLGKTAVVSAIYDPLQENFPDGFVVHEKECSKIRALLDYIGLDVIGMIYTDLNHKRDYLLSCTEIDAMAKFQNENMFADDDGKVFNSRFVSVVVRNNDAGVELEAYSVSEQGMVLIDENIIKPCTDKQTFVSTHPIIYLEKNEYDLVVEKNTMRVPVEYLIVDIPHGFSEKSMFPCGTYFNPEWGKMKVAKYFTDYSLEKFQNFNVLLYFFQKFNGSDRSLNADMKLLVDAVLGRVRIEKFLQTFTFLKFTDSIESHRKEEWDCKICTYRNLDGTDRCEMCETQRNYG</sequence>
<dbReference type="InterPro" id="IPR037518">
    <property type="entry name" value="MPN"/>
</dbReference>
<dbReference type="InterPro" id="IPR007716">
    <property type="entry name" value="NPL4_Zn-bd_put"/>
</dbReference>
<dbReference type="GO" id="GO:0031965">
    <property type="term" value="C:nuclear membrane"/>
    <property type="evidence" value="ECO:0007669"/>
    <property type="project" value="UniProtKB-SubCell"/>
</dbReference>
<evidence type="ECO:0000259" key="10">
    <source>
        <dbReference type="PROSITE" id="PS50249"/>
    </source>
</evidence>
<dbReference type="SMART" id="SM00547">
    <property type="entry name" value="ZnF_RBZ"/>
    <property type="match status" value="1"/>
</dbReference>
<comment type="similarity">
    <text evidence="3">Belongs to the NPL4 family.</text>
</comment>
<dbReference type="PROSITE" id="PS50199">
    <property type="entry name" value="ZF_RANBP2_2"/>
    <property type="match status" value="1"/>
</dbReference>
<feature type="domain" description="RanBP2-type" evidence="9">
    <location>
        <begin position="465"/>
        <end position="494"/>
    </location>
</feature>
<dbReference type="InterPro" id="IPR007717">
    <property type="entry name" value="NPL4_C"/>
</dbReference>
<proteinExistence type="inferred from homology"/>
<name>L7JYN4_TRAHO</name>
<dbReference type="OrthoDB" id="10251089at2759"/>
<organism evidence="11 12">
    <name type="scientific">Trachipleistophora hominis</name>
    <name type="common">Microsporidian parasite</name>
    <dbReference type="NCBI Taxonomy" id="72359"/>
    <lineage>
        <taxon>Eukaryota</taxon>
        <taxon>Fungi</taxon>
        <taxon>Fungi incertae sedis</taxon>
        <taxon>Microsporidia</taxon>
        <taxon>Pleistophoridae</taxon>
        <taxon>Trachipleistophora</taxon>
    </lineage>
</organism>
<dbReference type="PROSITE" id="PS01358">
    <property type="entry name" value="ZF_RANBP2_1"/>
    <property type="match status" value="1"/>
</dbReference>
<dbReference type="EMBL" id="JH993835">
    <property type="protein sequence ID" value="ELQ76573.1"/>
    <property type="molecule type" value="Genomic_DNA"/>
</dbReference>
<dbReference type="AlphaFoldDB" id="L7JYN4"/>
<dbReference type="Gene3D" id="4.10.1060.10">
    <property type="entry name" value="Zinc finger, RanBP2-type"/>
    <property type="match status" value="1"/>
</dbReference>
<dbReference type="Pfam" id="PF05021">
    <property type="entry name" value="NPL4"/>
    <property type="match status" value="1"/>
</dbReference>
<evidence type="ECO:0000256" key="7">
    <source>
        <dbReference type="ARBA" id="ARBA00022833"/>
    </source>
</evidence>
<dbReference type="InParanoid" id="L7JYN4"/>
<dbReference type="Pfam" id="PF05020">
    <property type="entry name" value="zf-NPL4"/>
    <property type="match status" value="1"/>
</dbReference>
<evidence type="ECO:0000313" key="12">
    <source>
        <dbReference type="Proteomes" id="UP000011185"/>
    </source>
</evidence>
<feature type="non-terminal residue" evidence="11">
    <location>
        <position position="1"/>
    </location>
</feature>
<protein>
    <recommendedName>
        <fullName evidence="4">Nuclear protein localization protein 4</fullName>
    </recommendedName>
</protein>
<evidence type="ECO:0000256" key="8">
    <source>
        <dbReference type="PROSITE-ProRule" id="PRU00322"/>
    </source>
</evidence>
<dbReference type="CDD" id="cd08061">
    <property type="entry name" value="MPN_NPL4"/>
    <property type="match status" value="1"/>
</dbReference>
<dbReference type="VEuPathDB" id="MicrosporidiaDB:THOM_0442"/>
<dbReference type="FunCoup" id="L7JYN4">
    <property type="interactions" value="190"/>
</dbReference>
<dbReference type="SUPFAM" id="SSF90209">
    <property type="entry name" value="Ran binding protein zinc finger-like"/>
    <property type="match status" value="1"/>
</dbReference>